<keyword evidence="2" id="KW-1185">Reference proteome</keyword>
<evidence type="ECO:0000313" key="1">
    <source>
        <dbReference type="EMBL" id="SMD33058.1"/>
    </source>
</evidence>
<proteinExistence type="predicted"/>
<evidence type="ECO:0000313" key="2">
    <source>
        <dbReference type="Proteomes" id="UP000192472"/>
    </source>
</evidence>
<dbReference type="OrthoDB" id="1524821at2"/>
<dbReference type="InterPro" id="IPR003772">
    <property type="entry name" value="YceD"/>
</dbReference>
<reference evidence="1 2" key="1">
    <citation type="submission" date="2017-04" db="EMBL/GenBank/DDBJ databases">
        <authorList>
            <person name="Afonso C.L."/>
            <person name="Miller P.J."/>
            <person name="Scott M.A."/>
            <person name="Spackman E."/>
            <person name="Goraichik I."/>
            <person name="Dimitrov K.M."/>
            <person name="Suarez D.L."/>
            <person name="Swayne D.E."/>
        </authorList>
    </citation>
    <scope>NUCLEOTIDE SEQUENCE [LARGE SCALE GENOMIC DNA]</scope>
    <source>
        <strain evidence="1 2">DSM 26133</strain>
    </source>
</reference>
<dbReference type="RefSeq" id="WP_084371709.1">
    <property type="nucleotide sequence ID" value="NZ_FWYF01000001.1"/>
</dbReference>
<dbReference type="EMBL" id="FWYF01000001">
    <property type="protein sequence ID" value="SMD33058.1"/>
    <property type="molecule type" value="Genomic_DNA"/>
</dbReference>
<dbReference type="Pfam" id="PF02620">
    <property type="entry name" value="YceD"/>
    <property type="match status" value="1"/>
</dbReference>
<protein>
    <submittedName>
        <fullName evidence="1">Uncharacterized metal-binding protein YceD, DUF177 family</fullName>
    </submittedName>
</protein>
<name>A0A1W2G9M7_REIFA</name>
<gene>
    <name evidence="1" type="ORF">SAMN04488029_1422</name>
</gene>
<accession>A0A1W2G9M7</accession>
<organism evidence="1 2">
    <name type="scientific">Reichenbachiella faecimaris</name>
    <dbReference type="NCBI Taxonomy" id="692418"/>
    <lineage>
        <taxon>Bacteria</taxon>
        <taxon>Pseudomonadati</taxon>
        <taxon>Bacteroidota</taxon>
        <taxon>Cytophagia</taxon>
        <taxon>Cytophagales</taxon>
        <taxon>Reichenbachiellaceae</taxon>
        <taxon>Reichenbachiella</taxon>
    </lineage>
</organism>
<dbReference type="AlphaFoldDB" id="A0A1W2G9M7"/>
<sequence>MKENRQYKIDIYGLKLGLHEFDFEFDKKLFENIEDSVIESGHGKCIVVLDKKERLISIDFKIDGVIQLICDRSLESFDYPINLEENLIVKYGEEFDDSRDDLLVIPSTQESINVESNIYEYLTLAVPMKKIHPDFQDEYDEDEEQEITLVYTSGDEETYEKEESDAIDPRWAALKNIKDLKK</sequence>
<dbReference type="Proteomes" id="UP000192472">
    <property type="component" value="Unassembled WGS sequence"/>
</dbReference>
<dbReference type="STRING" id="692418.SAMN04488029_1422"/>